<sequence>MSQFHAYPAPAKLNLTLKITGRRPDGYHLLETVFRFIDLEDTVELASRDDGVIELLTPIPGVDPDTDLTVRAARLLQQACGTRQGASIRLTKRIPMGGGLGGGSSDAATVLVALNWLWNAGLSREGLMALGLKLGADVPVFVFGRNAFATGVGEELTPLDLPDNWYVVLHPGVHIPTAQIFSSPLLTRNSAPSIMRTLETTQQRRNDMQSVVRKNYPVVDQALNELSAYGPALMTGSGSCIFLECDTQDQANKVFEQLSTKWRGFVARGLSKHPMFDKG</sequence>
<dbReference type="PIRSF" id="PIRSF010376">
    <property type="entry name" value="IspE"/>
    <property type="match status" value="1"/>
</dbReference>
<evidence type="ECO:0000259" key="12">
    <source>
        <dbReference type="Pfam" id="PF08544"/>
    </source>
</evidence>
<dbReference type="InterPro" id="IPR014721">
    <property type="entry name" value="Ribsml_uS5_D2-typ_fold_subgr"/>
</dbReference>
<dbReference type="Proteomes" id="UP001168540">
    <property type="component" value="Unassembled WGS sequence"/>
</dbReference>
<comment type="similarity">
    <text evidence="1 10">Belongs to the GHMP kinase family. IspE subfamily.</text>
</comment>
<dbReference type="PANTHER" id="PTHR43527">
    <property type="entry name" value="4-DIPHOSPHOCYTIDYL-2-C-METHYL-D-ERYTHRITOL KINASE, CHLOROPLASTIC"/>
    <property type="match status" value="1"/>
</dbReference>
<evidence type="ECO:0000256" key="7">
    <source>
        <dbReference type="ARBA" id="ARBA00022840"/>
    </source>
</evidence>
<comment type="catalytic activity">
    <reaction evidence="10">
        <text>4-CDP-2-C-methyl-D-erythritol + ATP = 4-CDP-2-C-methyl-D-erythritol 2-phosphate + ADP + H(+)</text>
        <dbReference type="Rhea" id="RHEA:18437"/>
        <dbReference type="ChEBI" id="CHEBI:15378"/>
        <dbReference type="ChEBI" id="CHEBI:30616"/>
        <dbReference type="ChEBI" id="CHEBI:57823"/>
        <dbReference type="ChEBI" id="CHEBI:57919"/>
        <dbReference type="ChEBI" id="CHEBI:456216"/>
        <dbReference type="EC" id="2.7.1.148"/>
    </reaction>
</comment>
<evidence type="ECO:0000256" key="6">
    <source>
        <dbReference type="ARBA" id="ARBA00022777"/>
    </source>
</evidence>
<name>A0ABT7XS74_9NEIS</name>
<keyword evidence="14" id="KW-1185">Reference proteome</keyword>
<dbReference type="EC" id="2.7.1.148" evidence="2 10"/>
<dbReference type="GO" id="GO:0050515">
    <property type="term" value="F:4-(cytidine 5'-diphospho)-2-C-methyl-D-erythritol kinase activity"/>
    <property type="evidence" value="ECO:0007669"/>
    <property type="project" value="UniProtKB-EC"/>
</dbReference>
<feature type="active site" evidence="10">
    <location>
        <position position="12"/>
    </location>
</feature>
<keyword evidence="8 10" id="KW-0414">Isoprene biosynthesis</keyword>
<keyword evidence="4 10" id="KW-0808">Transferase</keyword>
<comment type="caution">
    <text evidence="13">The sequence shown here is derived from an EMBL/GenBank/DDBJ whole genome shotgun (WGS) entry which is preliminary data.</text>
</comment>
<dbReference type="InterPro" id="IPR004424">
    <property type="entry name" value="IspE"/>
</dbReference>
<dbReference type="EMBL" id="JAUEDK010000038">
    <property type="protein sequence ID" value="MDN0076627.1"/>
    <property type="molecule type" value="Genomic_DNA"/>
</dbReference>
<comment type="pathway">
    <text evidence="10">Isoprenoid biosynthesis; isopentenyl diphosphate biosynthesis via DXP pathway; isopentenyl diphosphate from 1-deoxy-D-xylulose 5-phosphate: step 3/6.</text>
</comment>
<evidence type="ECO:0000256" key="4">
    <source>
        <dbReference type="ARBA" id="ARBA00022679"/>
    </source>
</evidence>
<keyword evidence="7 10" id="KW-0067">ATP-binding</keyword>
<evidence type="ECO:0000256" key="10">
    <source>
        <dbReference type="HAMAP-Rule" id="MF_00061"/>
    </source>
</evidence>
<dbReference type="Gene3D" id="3.30.230.10">
    <property type="match status" value="1"/>
</dbReference>
<protein>
    <recommendedName>
        <fullName evidence="3 10">4-diphosphocytidyl-2-C-methyl-D-erythritol kinase</fullName>
        <shortName evidence="10">CMK</shortName>
        <ecNumber evidence="2 10">2.7.1.148</ecNumber>
    </recommendedName>
    <alternativeName>
        <fullName evidence="9 10">4-(cytidine-5'-diphospho)-2-C-methyl-D-erythritol kinase</fullName>
    </alternativeName>
</protein>
<dbReference type="Gene3D" id="3.30.70.890">
    <property type="entry name" value="GHMP kinase, C-terminal domain"/>
    <property type="match status" value="1"/>
</dbReference>
<dbReference type="SUPFAM" id="SSF54211">
    <property type="entry name" value="Ribosomal protein S5 domain 2-like"/>
    <property type="match status" value="1"/>
</dbReference>
<dbReference type="Pfam" id="PF08544">
    <property type="entry name" value="GHMP_kinases_C"/>
    <property type="match status" value="1"/>
</dbReference>
<evidence type="ECO:0000259" key="11">
    <source>
        <dbReference type="Pfam" id="PF00288"/>
    </source>
</evidence>
<dbReference type="SUPFAM" id="SSF55060">
    <property type="entry name" value="GHMP Kinase, C-terminal domain"/>
    <property type="match status" value="1"/>
</dbReference>
<feature type="domain" description="GHMP kinase C-terminal" evidence="12">
    <location>
        <begin position="189"/>
        <end position="263"/>
    </location>
</feature>
<reference evidence="13" key="1">
    <citation type="submission" date="2023-06" db="EMBL/GenBank/DDBJ databases">
        <authorList>
            <person name="Zhang S."/>
        </authorList>
    </citation>
    <scope>NUCLEOTIDE SEQUENCE</scope>
    <source>
        <strain evidence="13">SG2303</strain>
    </source>
</reference>
<dbReference type="NCBIfam" id="TIGR00154">
    <property type="entry name" value="ispE"/>
    <property type="match status" value="1"/>
</dbReference>
<evidence type="ECO:0000256" key="2">
    <source>
        <dbReference type="ARBA" id="ARBA00012052"/>
    </source>
</evidence>
<dbReference type="InterPro" id="IPR020568">
    <property type="entry name" value="Ribosomal_Su5_D2-typ_SF"/>
</dbReference>
<keyword evidence="5 10" id="KW-0547">Nucleotide-binding</keyword>
<dbReference type="InterPro" id="IPR006204">
    <property type="entry name" value="GHMP_kinase_N_dom"/>
</dbReference>
<evidence type="ECO:0000256" key="9">
    <source>
        <dbReference type="ARBA" id="ARBA00032554"/>
    </source>
</evidence>
<comment type="function">
    <text evidence="10">Catalyzes the phosphorylation of the position 2 hydroxy group of 4-diphosphocytidyl-2C-methyl-D-erythritol.</text>
</comment>
<feature type="domain" description="GHMP kinase N-terminal" evidence="11">
    <location>
        <begin position="68"/>
        <end position="145"/>
    </location>
</feature>
<feature type="binding site" evidence="10">
    <location>
        <begin position="95"/>
        <end position="105"/>
    </location>
    <ligand>
        <name>ATP</name>
        <dbReference type="ChEBI" id="CHEBI:30616"/>
    </ligand>
</feature>
<accession>A0ABT7XS74</accession>
<dbReference type="RefSeq" id="WP_289831304.1">
    <property type="nucleotide sequence ID" value="NZ_JAUEDK010000038.1"/>
</dbReference>
<evidence type="ECO:0000256" key="8">
    <source>
        <dbReference type="ARBA" id="ARBA00023229"/>
    </source>
</evidence>
<feature type="active site" evidence="10">
    <location>
        <position position="137"/>
    </location>
</feature>
<evidence type="ECO:0000313" key="13">
    <source>
        <dbReference type="EMBL" id="MDN0076627.1"/>
    </source>
</evidence>
<evidence type="ECO:0000256" key="5">
    <source>
        <dbReference type="ARBA" id="ARBA00022741"/>
    </source>
</evidence>
<dbReference type="InterPro" id="IPR013750">
    <property type="entry name" value="GHMP_kinase_C_dom"/>
</dbReference>
<organism evidence="13 14">
    <name type="scientific">Crenobacter oryzisoli</name>
    <dbReference type="NCBI Taxonomy" id="3056844"/>
    <lineage>
        <taxon>Bacteria</taxon>
        <taxon>Pseudomonadati</taxon>
        <taxon>Pseudomonadota</taxon>
        <taxon>Betaproteobacteria</taxon>
        <taxon>Neisseriales</taxon>
        <taxon>Neisseriaceae</taxon>
        <taxon>Crenobacter</taxon>
    </lineage>
</organism>
<evidence type="ECO:0000256" key="3">
    <source>
        <dbReference type="ARBA" id="ARBA00017473"/>
    </source>
</evidence>
<dbReference type="HAMAP" id="MF_00061">
    <property type="entry name" value="IspE"/>
    <property type="match status" value="1"/>
</dbReference>
<gene>
    <name evidence="10 13" type="primary">ispE</name>
    <name evidence="13" type="ORF">QU481_17320</name>
</gene>
<evidence type="ECO:0000256" key="1">
    <source>
        <dbReference type="ARBA" id="ARBA00009684"/>
    </source>
</evidence>
<dbReference type="InterPro" id="IPR036554">
    <property type="entry name" value="GHMP_kinase_C_sf"/>
</dbReference>
<keyword evidence="6 10" id="KW-0418">Kinase</keyword>
<proteinExistence type="inferred from homology"/>
<dbReference type="PANTHER" id="PTHR43527:SF2">
    <property type="entry name" value="4-DIPHOSPHOCYTIDYL-2-C-METHYL-D-ERYTHRITOL KINASE, CHLOROPLASTIC"/>
    <property type="match status" value="1"/>
</dbReference>
<dbReference type="Pfam" id="PF00288">
    <property type="entry name" value="GHMP_kinases_N"/>
    <property type="match status" value="1"/>
</dbReference>
<evidence type="ECO:0000313" key="14">
    <source>
        <dbReference type="Proteomes" id="UP001168540"/>
    </source>
</evidence>